<evidence type="ECO:0000313" key="2">
    <source>
        <dbReference type="EMBL" id="MVM91153.1"/>
    </source>
</evidence>
<protein>
    <submittedName>
        <fullName evidence="2">Uncharacterized protein</fullName>
    </submittedName>
</protein>
<sequence>MLKRFLSILMISMCFVSLANAKWQGREPCSGKKGGVKACTADGKFMCKNGTLSASKKKCTKV</sequence>
<dbReference type="RefSeq" id="WP_005136262.1">
    <property type="nucleotide sequence ID" value="NZ_JABLVF010000007.1"/>
</dbReference>
<evidence type="ECO:0000313" key="3">
    <source>
        <dbReference type="Proteomes" id="UP000439424"/>
    </source>
</evidence>
<feature type="signal peptide" evidence="1">
    <location>
        <begin position="1"/>
        <end position="21"/>
    </location>
</feature>
<dbReference type="AlphaFoldDB" id="A0A6I4IEY2"/>
<gene>
    <name evidence="2" type="ORF">GNY86_06430</name>
</gene>
<reference evidence="2 3" key="1">
    <citation type="submission" date="2019-11" db="EMBL/GenBank/DDBJ databases">
        <title>Multidrug-resistant Acinetobacter baumannii moving toward extensively drug-resistant over fifteen years in South of Brazil.</title>
        <authorList>
            <person name="Fedrigo N.H."/>
            <person name="Cerdeira L."/>
            <person name="Fuga B."/>
            <person name="Marini P.V.B."/>
            <person name="Shinohara D.R."/>
            <person name="Carrara-Marroni F.E."/>
            <person name="Lincopan N."/>
            <person name="Tognim M.C.B."/>
        </authorList>
    </citation>
    <scope>NUCLEOTIDE SEQUENCE [LARGE SCALE GENOMIC DNA]</scope>
    <source>
        <strain evidence="2 3">Ac576</strain>
    </source>
</reference>
<organism evidence="2 3">
    <name type="scientific">Acinetobacter baumannii</name>
    <dbReference type="NCBI Taxonomy" id="470"/>
    <lineage>
        <taxon>Bacteria</taxon>
        <taxon>Pseudomonadati</taxon>
        <taxon>Pseudomonadota</taxon>
        <taxon>Gammaproteobacteria</taxon>
        <taxon>Moraxellales</taxon>
        <taxon>Moraxellaceae</taxon>
        <taxon>Acinetobacter</taxon>
        <taxon>Acinetobacter calcoaceticus/baumannii complex</taxon>
    </lineage>
</organism>
<proteinExistence type="predicted"/>
<name>A0A6I4IEY2_ACIBA</name>
<evidence type="ECO:0000256" key="1">
    <source>
        <dbReference type="SAM" id="SignalP"/>
    </source>
</evidence>
<feature type="chain" id="PRO_5026329167" evidence="1">
    <location>
        <begin position="22"/>
        <end position="62"/>
    </location>
</feature>
<dbReference type="Proteomes" id="UP000439424">
    <property type="component" value="Unassembled WGS sequence"/>
</dbReference>
<keyword evidence="1" id="KW-0732">Signal</keyword>
<comment type="caution">
    <text evidence="2">The sequence shown here is derived from an EMBL/GenBank/DDBJ whole genome shotgun (WGS) entry which is preliminary data.</text>
</comment>
<dbReference type="EMBL" id="WPIP01000033">
    <property type="protein sequence ID" value="MVM91153.1"/>
    <property type="molecule type" value="Genomic_DNA"/>
</dbReference>
<accession>A0A6I4IEY2</accession>